<sequence>MEFYEPSFTTQLAPLVKIALGQGPEAKYLRSHLDRAQLSHPVWDNVIIKNRLLATKFHIRYAASESEIETSILSHKSRVTGAHSPLSPFNTLSDLFPSGVISSKWFSKYVDDVPFAVVCSFSLANAENDAQLAETLTATRAKYLNHNVRFVAIVVSSATDSVGIQDRIAHLRQASGLANLLGLFHLLLLVESMETECEMLASSLLNALKTSATDFYSGIELRVKQRFKKYYTMPRSEVKSSIELLPKILETRNIVKQAVLLQFMHPHNIESSIPLLEQSYAGLFELLAKNVAHFFSKSRTPHDRKVYIQWRTLLDIVAIHLVRGYFSIERSVLAMNRHRSHVRAVTDLLSAHSQHDISIWAATQYHWFAELVELVPYTISQEFHEAKKPKDQIEFLGGLILSDGSVLVTSPNLLYKRAASELSTLGDSFLNSEPLSDRFTSISDILAYKIKLYGLAQESTMTSNSAFLASLDMLLLVDIADTYVALGDYKKSSHFYEEAQSKCTLPAWAAVYQSLSNKLLSAAINSGDLSTALKQLANLSIFATPIEPLPDFDLSSCSVVDLNSLSLFVNAEVSLFNQSLNHEVRVYDTVVTQIKLESAFNAEIIERAIPGSKVDIMLNNVVVKYDNKTVFSITDTGNQNEQIQSATLECNKAAFNLSNFGEHTLVLQMKHEASNTGWLLVTEMCFALTIGIKLESGEYQFGKNELVIVDQQKIGQTFDVYAPNQHGLSIRTQKELKGRVACKVFVKPYKPNLMIETESEFDSIIIGEKLETAVKLVFPESSLANVGCKSVKLLVETIVYEDMIETKELHAQANWDQMKDDEPMDLLEALQLKTKQRKHNLRVCISKSPSSMVPKDMKLKAVLYFKLIVTSALAEVSEYHIKQLEISVLACPFSPKLTITPCSYDDKTSSIPNPFVVKHSSEGLSMPLLSRAWLLNSLLQDIHGLLLSGDVSITETKFHLRSTNPEVSFSWLSELSSEDLTHVRQFVTSGRYRPTTTNVNMVASISFSYKRNGSNMENNFETKDEVFDMPLQDPRVLVHVDHIDALVHLCFTIENPTSRIVTLSTALITDIALNKGISWEFEDVRNELPLKQTITPILPFCQHKLEYFGTYVTEANNSNVELPQLQVYDMHYKLNLPTVALQANVKVIGSRIYIKH</sequence>
<dbReference type="RefSeq" id="XP_018712214.1">
    <property type="nucleotide sequence ID" value="XM_018857536.1"/>
</dbReference>
<feature type="domain" description="Trafficking protein particle complex subunit 11" evidence="1">
    <location>
        <begin position="309"/>
        <end position="422"/>
    </location>
</feature>
<protein>
    <recommendedName>
        <fullName evidence="1">Trafficking protein particle complex subunit 11 domain-containing protein</fullName>
    </recommendedName>
</protein>
<proteinExistence type="predicted"/>
<dbReference type="PANTHER" id="PTHR14374">
    <property type="entry name" value="FOIE GRAS"/>
    <property type="match status" value="1"/>
</dbReference>
<reference evidence="2 3" key="1">
    <citation type="submission" date="2016-05" db="EMBL/GenBank/DDBJ databases">
        <title>Comparative genomics of biotechnologically important yeasts.</title>
        <authorList>
            <consortium name="DOE Joint Genome Institute"/>
            <person name="Riley R."/>
            <person name="Haridas S."/>
            <person name="Wolfe K.H."/>
            <person name="Lopes M.R."/>
            <person name="Hittinger C.T."/>
            <person name="Goker M."/>
            <person name="Salamov A."/>
            <person name="Wisecaver J."/>
            <person name="Long T.M."/>
            <person name="Aerts A.L."/>
            <person name="Barry K."/>
            <person name="Choi C."/>
            <person name="Clum A."/>
            <person name="Coughlan A.Y."/>
            <person name="Deshpande S."/>
            <person name="Douglass A.P."/>
            <person name="Hanson S.J."/>
            <person name="Klenk H.-P."/>
            <person name="LaButti K."/>
            <person name="Lapidus A."/>
            <person name="Lindquist E."/>
            <person name="Lipzen A."/>
            <person name="Meier-kolthoff J.P."/>
            <person name="Ohm R.A."/>
            <person name="Otillar R.P."/>
            <person name="Pangilinan J."/>
            <person name="Peng Y."/>
            <person name="Rokas A."/>
            <person name="Rosa C.A."/>
            <person name="Scheuner C."/>
            <person name="Sibirny A.A."/>
            <person name="Slot J.C."/>
            <person name="Stielow J.B."/>
            <person name="Sun H."/>
            <person name="Kurtzman C.P."/>
            <person name="Blackwell M."/>
            <person name="Grigoriev I.V."/>
            <person name="Jeffries T.W."/>
        </authorList>
    </citation>
    <scope>NUCLEOTIDE SEQUENCE [LARGE SCALE GENOMIC DNA]</scope>
    <source>
        <strain evidence="2 3">NRRL YB-4993</strain>
    </source>
</reference>
<dbReference type="Proteomes" id="UP000092555">
    <property type="component" value="Unassembled WGS sequence"/>
</dbReference>
<dbReference type="Pfam" id="PF11817">
    <property type="entry name" value="Foie-gras_1"/>
    <property type="match status" value="1"/>
</dbReference>
<dbReference type="EMBL" id="LXTC01000003">
    <property type="protein sequence ID" value="OBA21704.1"/>
    <property type="molecule type" value="Genomic_DNA"/>
</dbReference>
<gene>
    <name evidence="2" type="ORF">METBIDRAFT_42364</name>
</gene>
<dbReference type="PANTHER" id="PTHR14374:SF0">
    <property type="entry name" value="TRAFFICKING PROTEIN PARTICLE COMPLEX SUBUNIT 11"/>
    <property type="match status" value="1"/>
</dbReference>
<dbReference type="GeneID" id="30030512"/>
<dbReference type="OrthoDB" id="6278596at2759"/>
<keyword evidence="3" id="KW-1185">Reference proteome</keyword>
<evidence type="ECO:0000313" key="2">
    <source>
        <dbReference type="EMBL" id="OBA21704.1"/>
    </source>
</evidence>
<dbReference type="AlphaFoldDB" id="A0A1A0HC41"/>
<comment type="caution">
    <text evidence="2">The sequence shown here is derived from an EMBL/GenBank/DDBJ whole genome shotgun (WGS) entry which is preliminary data.</text>
</comment>
<evidence type="ECO:0000259" key="1">
    <source>
        <dbReference type="Pfam" id="PF11817"/>
    </source>
</evidence>
<evidence type="ECO:0000313" key="3">
    <source>
        <dbReference type="Proteomes" id="UP000092555"/>
    </source>
</evidence>
<organism evidence="2 3">
    <name type="scientific">Metschnikowia bicuspidata var. bicuspidata NRRL YB-4993</name>
    <dbReference type="NCBI Taxonomy" id="869754"/>
    <lineage>
        <taxon>Eukaryota</taxon>
        <taxon>Fungi</taxon>
        <taxon>Dikarya</taxon>
        <taxon>Ascomycota</taxon>
        <taxon>Saccharomycotina</taxon>
        <taxon>Pichiomycetes</taxon>
        <taxon>Metschnikowiaceae</taxon>
        <taxon>Metschnikowia</taxon>
    </lineage>
</organism>
<accession>A0A1A0HC41</accession>
<dbReference type="STRING" id="869754.A0A1A0HC41"/>
<dbReference type="InterPro" id="IPR021773">
    <property type="entry name" value="TPC11"/>
</dbReference>
<name>A0A1A0HC41_9ASCO</name>